<gene>
    <name evidence="10" type="ORF">SYNTR_1492</name>
</gene>
<dbReference type="Proteomes" id="UP000426444">
    <property type="component" value="Chromosome"/>
</dbReference>
<dbReference type="OrthoDB" id="9801517at2"/>
<dbReference type="GO" id="GO:0016297">
    <property type="term" value="F:fatty acyl-[ACP] hydrolase activity"/>
    <property type="evidence" value="ECO:0007669"/>
    <property type="project" value="InterPro"/>
</dbReference>
<dbReference type="RefSeq" id="WP_156203909.1">
    <property type="nucleotide sequence ID" value="NZ_CP046457.1"/>
</dbReference>
<evidence type="ECO:0000256" key="2">
    <source>
        <dbReference type="ARBA" id="ARBA00022516"/>
    </source>
</evidence>
<evidence type="ECO:0000256" key="5">
    <source>
        <dbReference type="ARBA" id="ARBA00022946"/>
    </source>
</evidence>
<keyword evidence="5" id="KW-0809">Transit peptide</keyword>
<keyword evidence="4" id="KW-0276">Fatty acid metabolism</keyword>
<dbReference type="InterPro" id="IPR002864">
    <property type="entry name" value="Acyl-ACP_thioesterase_NHD"/>
</dbReference>
<keyword evidence="3" id="KW-0378">Hydrolase</keyword>
<dbReference type="GO" id="GO:0000036">
    <property type="term" value="F:acyl carrier activity"/>
    <property type="evidence" value="ECO:0007669"/>
    <property type="project" value="TreeGrafter"/>
</dbReference>
<sequence>MKFEKEFIIYYHDTDYLNKLKLTSLMNYFQEIAFLHLKSINAGMDTLKENQETWMIYRYYIKIEQSPKWQDKLFIETWLSQAKSFKGTREFEVKNSNNDIIAKAKSISFLIDTVKMKPKKIDSQNFDTSILNPRQAIEYVPSNFSSFDNYEHECTFNVRQNDIDTNGHVNNIIYADWFLEAIYMMGEKNYSIKELEILYKKEIRYGQKITVKIKKIEESSAYVTYNGQISNEDHIISAIIKGKIEKAR</sequence>
<keyword evidence="7" id="KW-0275">Fatty acid biosynthesis</keyword>
<evidence type="ECO:0000259" key="9">
    <source>
        <dbReference type="Pfam" id="PF20791"/>
    </source>
</evidence>
<evidence type="ECO:0000313" key="10">
    <source>
        <dbReference type="EMBL" id="QGU00086.1"/>
    </source>
</evidence>
<keyword evidence="11" id="KW-1185">Reference proteome</keyword>
<dbReference type="InterPro" id="IPR029069">
    <property type="entry name" value="HotDog_dom_sf"/>
</dbReference>
<evidence type="ECO:0000256" key="3">
    <source>
        <dbReference type="ARBA" id="ARBA00022801"/>
    </source>
</evidence>
<dbReference type="KEGG" id="salq:SYNTR_1492"/>
<proteinExistence type="inferred from homology"/>
<evidence type="ECO:0000313" key="11">
    <source>
        <dbReference type="Proteomes" id="UP000426444"/>
    </source>
</evidence>
<dbReference type="InterPro" id="IPR049427">
    <property type="entry name" value="Acyl-ACP_TE_C"/>
</dbReference>
<evidence type="ECO:0000256" key="4">
    <source>
        <dbReference type="ARBA" id="ARBA00022832"/>
    </source>
</evidence>
<reference evidence="11" key="1">
    <citation type="journal article" date="2019" name="Microbiology">
        <title>Complete Genome Sequence of an Uncultured Bacterium of the Candidate Phylum Bipolaricaulota.</title>
        <authorList>
            <person name="Kadnikov V.V."/>
            <person name="Mardanov A.V."/>
            <person name="Beletsky A.V."/>
            <person name="Frank Y.A."/>
            <person name="Karnachuk O.V."/>
            <person name="Ravin N.V."/>
        </authorList>
    </citation>
    <scope>NUCLEOTIDE SEQUENCE [LARGE SCALE GENOMIC DNA]</scope>
</reference>
<name>A0A6I6DBT9_9FIRM</name>
<evidence type="ECO:0008006" key="12">
    <source>
        <dbReference type="Google" id="ProtNLM"/>
    </source>
</evidence>
<keyword evidence="6" id="KW-0443">Lipid metabolism</keyword>
<evidence type="ECO:0000256" key="7">
    <source>
        <dbReference type="ARBA" id="ARBA00023160"/>
    </source>
</evidence>
<dbReference type="EMBL" id="CP046457">
    <property type="protein sequence ID" value="QGU00086.1"/>
    <property type="molecule type" value="Genomic_DNA"/>
</dbReference>
<feature type="domain" description="Acyl-ACP thioesterase N-terminal hotdog" evidence="8">
    <location>
        <begin position="2"/>
        <end position="122"/>
    </location>
</feature>
<dbReference type="InterPro" id="IPR045023">
    <property type="entry name" value="FATA/B"/>
</dbReference>
<dbReference type="SUPFAM" id="SSF54637">
    <property type="entry name" value="Thioesterase/thiol ester dehydrase-isomerase"/>
    <property type="match status" value="2"/>
</dbReference>
<organism evidence="10 11">
    <name type="scientific">Candidatus Syntrophocurvum alkaliphilum</name>
    <dbReference type="NCBI Taxonomy" id="2293317"/>
    <lineage>
        <taxon>Bacteria</taxon>
        <taxon>Bacillati</taxon>
        <taxon>Bacillota</taxon>
        <taxon>Clostridia</taxon>
        <taxon>Eubacteriales</taxon>
        <taxon>Syntrophomonadaceae</taxon>
        <taxon>Candidatus Syntrophocurvum</taxon>
    </lineage>
</organism>
<feature type="domain" description="Acyl-ACP thioesterase-like C-terminal" evidence="9">
    <location>
        <begin position="152"/>
        <end position="230"/>
    </location>
</feature>
<evidence type="ECO:0000256" key="1">
    <source>
        <dbReference type="ARBA" id="ARBA00006500"/>
    </source>
</evidence>
<evidence type="ECO:0000259" key="8">
    <source>
        <dbReference type="Pfam" id="PF01643"/>
    </source>
</evidence>
<protein>
    <recommendedName>
        <fullName evidence="12">Acyl-ACP thioesterase</fullName>
    </recommendedName>
</protein>
<dbReference type="PANTHER" id="PTHR31727">
    <property type="entry name" value="OLEOYL-ACYL CARRIER PROTEIN THIOESTERASE 1, CHLOROPLASTIC"/>
    <property type="match status" value="1"/>
</dbReference>
<dbReference type="Pfam" id="PF20791">
    <property type="entry name" value="Acyl-ACP_TE_C"/>
    <property type="match status" value="1"/>
</dbReference>
<comment type="similarity">
    <text evidence="1">Belongs to the acyl-ACP thioesterase family.</text>
</comment>
<dbReference type="CDD" id="cd00586">
    <property type="entry name" value="4HBT"/>
    <property type="match status" value="2"/>
</dbReference>
<dbReference type="AlphaFoldDB" id="A0A6I6DBT9"/>
<evidence type="ECO:0000256" key="6">
    <source>
        <dbReference type="ARBA" id="ARBA00023098"/>
    </source>
</evidence>
<dbReference type="Pfam" id="PF01643">
    <property type="entry name" value="Acyl-ACP_TE"/>
    <property type="match status" value="1"/>
</dbReference>
<keyword evidence="2" id="KW-0444">Lipid biosynthesis</keyword>
<accession>A0A6I6DBT9</accession>
<dbReference type="Gene3D" id="3.10.129.10">
    <property type="entry name" value="Hotdog Thioesterase"/>
    <property type="match status" value="1"/>
</dbReference>
<dbReference type="PANTHER" id="PTHR31727:SF6">
    <property type="entry name" value="OLEOYL-ACYL CARRIER PROTEIN THIOESTERASE 1, CHLOROPLASTIC"/>
    <property type="match status" value="1"/>
</dbReference>